<dbReference type="RefSeq" id="WP_250420511.1">
    <property type="nucleotide sequence ID" value="NZ_JAJKBJ010000002.1"/>
</dbReference>
<keyword evidence="5" id="KW-0456">Lyase</keyword>
<feature type="signal peptide" evidence="8">
    <location>
        <begin position="1"/>
        <end position="21"/>
    </location>
</feature>
<evidence type="ECO:0000256" key="8">
    <source>
        <dbReference type="SAM" id="SignalP"/>
    </source>
</evidence>
<dbReference type="InterPro" id="IPR001765">
    <property type="entry name" value="Carbonic_anhydrase"/>
</dbReference>
<proteinExistence type="inferred from homology"/>
<evidence type="ECO:0000256" key="7">
    <source>
        <dbReference type="PIRSR" id="PIRSR601765-1"/>
    </source>
</evidence>
<comment type="similarity">
    <text evidence="1">Belongs to the beta-class carbonic anhydrase family.</text>
</comment>
<reference evidence="9" key="1">
    <citation type="submission" date="2021-11" db="EMBL/GenBank/DDBJ databases">
        <title>Legionella maioricencis sp. nov., a new species isolated from hot water samples in Mallorca.</title>
        <authorList>
            <person name="Crespi S."/>
            <person name="Drasar V."/>
            <person name="Salva-Serra F."/>
            <person name="Jaen-Luchoro D."/>
            <person name="Pineiro-Iglesias B."/>
            <person name="Aliaga F."/>
            <person name="Fernandez-Juarez V."/>
            <person name="Coll G."/>
            <person name="Moore E.R.B."/>
            <person name="Bennasar-Figueras A."/>
        </authorList>
    </citation>
    <scope>NUCLEOTIDE SEQUENCE</scope>
    <source>
        <strain evidence="9">HCPI-6</strain>
    </source>
</reference>
<comment type="cofactor">
    <cofactor evidence="7">
        <name>Zn(2+)</name>
        <dbReference type="ChEBI" id="CHEBI:29105"/>
    </cofactor>
    <text evidence="7">Binds 1 zinc ion per subunit.</text>
</comment>
<evidence type="ECO:0000256" key="2">
    <source>
        <dbReference type="ARBA" id="ARBA00012925"/>
    </source>
</evidence>
<dbReference type="AlphaFoldDB" id="A0A9X2CYC6"/>
<comment type="caution">
    <text evidence="9">The sequence shown here is derived from an EMBL/GenBank/DDBJ whole genome shotgun (WGS) entry which is preliminary data.</text>
</comment>
<evidence type="ECO:0000256" key="3">
    <source>
        <dbReference type="ARBA" id="ARBA00022723"/>
    </source>
</evidence>
<dbReference type="Gene3D" id="3.40.1050.10">
    <property type="entry name" value="Carbonic anhydrase"/>
    <property type="match status" value="1"/>
</dbReference>
<dbReference type="EC" id="4.2.1.1" evidence="2"/>
<evidence type="ECO:0000313" key="9">
    <source>
        <dbReference type="EMBL" id="MCL9683053.1"/>
    </source>
</evidence>
<evidence type="ECO:0000313" key="10">
    <source>
        <dbReference type="Proteomes" id="UP001139721"/>
    </source>
</evidence>
<keyword evidence="4 7" id="KW-0862">Zinc</keyword>
<feature type="binding site" evidence="7">
    <location>
        <position position="122"/>
    </location>
    <ligand>
        <name>Zn(2+)</name>
        <dbReference type="ChEBI" id="CHEBI:29105"/>
    </ligand>
</feature>
<feature type="chain" id="PRO_5040932097" description="carbonic anhydrase" evidence="8">
    <location>
        <begin position="22"/>
        <end position="226"/>
    </location>
</feature>
<feature type="binding site" evidence="7">
    <location>
        <position position="119"/>
    </location>
    <ligand>
        <name>Zn(2+)</name>
        <dbReference type="ChEBI" id="CHEBI:29105"/>
    </ligand>
</feature>
<dbReference type="SUPFAM" id="SSF53056">
    <property type="entry name" value="beta-carbonic anhydrase, cab"/>
    <property type="match status" value="1"/>
</dbReference>
<protein>
    <recommendedName>
        <fullName evidence="2">carbonic anhydrase</fullName>
        <ecNumber evidence="2">4.2.1.1</ecNumber>
    </recommendedName>
</protein>
<dbReference type="Proteomes" id="UP001139721">
    <property type="component" value="Unassembled WGS sequence"/>
</dbReference>
<dbReference type="SMART" id="SM00947">
    <property type="entry name" value="Pro_CA"/>
    <property type="match status" value="1"/>
</dbReference>
<comment type="catalytic activity">
    <reaction evidence="6">
        <text>hydrogencarbonate + H(+) = CO2 + H2O</text>
        <dbReference type="Rhea" id="RHEA:10748"/>
        <dbReference type="ChEBI" id="CHEBI:15377"/>
        <dbReference type="ChEBI" id="CHEBI:15378"/>
        <dbReference type="ChEBI" id="CHEBI:16526"/>
        <dbReference type="ChEBI" id="CHEBI:17544"/>
        <dbReference type="EC" id="4.2.1.1"/>
    </reaction>
</comment>
<gene>
    <name evidence="9" type="ORF">LOX96_03005</name>
</gene>
<keyword evidence="3 7" id="KW-0479">Metal-binding</keyword>
<dbReference type="GO" id="GO:0004089">
    <property type="term" value="F:carbonate dehydratase activity"/>
    <property type="evidence" value="ECO:0007669"/>
    <property type="project" value="UniProtKB-EC"/>
</dbReference>
<name>A0A9X2CYC6_9GAMM</name>
<evidence type="ECO:0000256" key="6">
    <source>
        <dbReference type="ARBA" id="ARBA00048348"/>
    </source>
</evidence>
<dbReference type="PANTHER" id="PTHR11002:SF76">
    <property type="entry name" value="CARBONIC ANHYDRASE"/>
    <property type="match status" value="1"/>
</dbReference>
<organism evidence="9 10">
    <name type="scientific">Legionella maioricensis</name>
    <dbReference type="NCBI Taxonomy" id="2896528"/>
    <lineage>
        <taxon>Bacteria</taxon>
        <taxon>Pseudomonadati</taxon>
        <taxon>Pseudomonadota</taxon>
        <taxon>Gammaproteobacteria</taxon>
        <taxon>Legionellales</taxon>
        <taxon>Legionellaceae</taxon>
        <taxon>Legionella</taxon>
    </lineage>
</organism>
<dbReference type="Pfam" id="PF00484">
    <property type="entry name" value="Pro_CA"/>
    <property type="match status" value="1"/>
</dbReference>
<evidence type="ECO:0000256" key="5">
    <source>
        <dbReference type="ARBA" id="ARBA00023239"/>
    </source>
</evidence>
<dbReference type="GO" id="GO:0008270">
    <property type="term" value="F:zinc ion binding"/>
    <property type="evidence" value="ECO:0007669"/>
    <property type="project" value="InterPro"/>
</dbReference>
<dbReference type="EMBL" id="JAJKBJ010000002">
    <property type="protein sequence ID" value="MCL9683053.1"/>
    <property type="molecule type" value="Genomic_DNA"/>
</dbReference>
<accession>A0A9X2CYC6</accession>
<dbReference type="PANTHER" id="PTHR11002">
    <property type="entry name" value="CARBONIC ANHYDRASE"/>
    <property type="match status" value="1"/>
</dbReference>
<feature type="binding site" evidence="7">
    <location>
        <position position="67"/>
    </location>
    <ligand>
        <name>Zn(2+)</name>
        <dbReference type="ChEBI" id="CHEBI:29105"/>
    </ligand>
</feature>
<feature type="binding site" evidence="7">
    <location>
        <position position="69"/>
    </location>
    <ligand>
        <name>Zn(2+)</name>
        <dbReference type="ChEBI" id="CHEBI:29105"/>
    </ligand>
</feature>
<evidence type="ECO:0000256" key="1">
    <source>
        <dbReference type="ARBA" id="ARBA00006217"/>
    </source>
</evidence>
<sequence>MSFRKCCILLITIVLLKTSYAQDKKEALTRSIERIEMHDQTYIKKKGPSFFRHISSGQTPLFTIVACSDSRVQSNILDDNPEGDFFTVRNIGNQIQTSMGSVDYGVSHLNTQILLIIGHSECGAIDAVMGDYKHLEPDIVKELDTIKISSGVSNIAGVQQNVNNQVNIALNKYSQKIKNEQLFVVGAVYDFANEMHKGAGELLIININGETNPAKLKKIINIKINE</sequence>
<evidence type="ECO:0000256" key="4">
    <source>
        <dbReference type="ARBA" id="ARBA00022833"/>
    </source>
</evidence>
<keyword evidence="8" id="KW-0732">Signal</keyword>
<keyword evidence="10" id="KW-1185">Reference proteome</keyword>
<dbReference type="InterPro" id="IPR036874">
    <property type="entry name" value="Carbonic_anhydrase_sf"/>
</dbReference>